<protein>
    <submittedName>
        <fullName evidence="2">Uncharacterized protein</fullName>
    </submittedName>
</protein>
<proteinExistence type="predicted"/>
<keyword evidence="3" id="KW-1185">Reference proteome</keyword>
<feature type="region of interest" description="Disordered" evidence="1">
    <location>
        <begin position="76"/>
        <end position="96"/>
    </location>
</feature>
<reference evidence="2 3" key="1">
    <citation type="journal article" date="2021" name="BMC Genomics">
        <title>Datura genome reveals duplications of psychoactive alkaloid biosynthetic genes and high mutation rate following tissue culture.</title>
        <authorList>
            <person name="Rajewski A."/>
            <person name="Carter-House D."/>
            <person name="Stajich J."/>
            <person name="Litt A."/>
        </authorList>
    </citation>
    <scope>NUCLEOTIDE SEQUENCE [LARGE SCALE GENOMIC DNA]</scope>
    <source>
        <strain evidence="2">AR-01</strain>
    </source>
</reference>
<dbReference type="Proteomes" id="UP000823775">
    <property type="component" value="Unassembled WGS sequence"/>
</dbReference>
<accession>A0ABS8VZW8</accession>
<name>A0ABS8VZW8_DATST</name>
<organism evidence="2 3">
    <name type="scientific">Datura stramonium</name>
    <name type="common">Jimsonweed</name>
    <name type="synonym">Common thornapple</name>
    <dbReference type="NCBI Taxonomy" id="4076"/>
    <lineage>
        <taxon>Eukaryota</taxon>
        <taxon>Viridiplantae</taxon>
        <taxon>Streptophyta</taxon>
        <taxon>Embryophyta</taxon>
        <taxon>Tracheophyta</taxon>
        <taxon>Spermatophyta</taxon>
        <taxon>Magnoliopsida</taxon>
        <taxon>eudicotyledons</taxon>
        <taxon>Gunneridae</taxon>
        <taxon>Pentapetalae</taxon>
        <taxon>asterids</taxon>
        <taxon>lamiids</taxon>
        <taxon>Solanales</taxon>
        <taxon>Solanaceae</taxon>
        <taxon>Solanoideae</taxon>
        <taxon>Datureae</taxon>
        <taxon>Datura</taxon>
    </lineage>
</organism>
<comment type="caution">
    <text evidence="2">The sequence shown here is derived from an EMBL/GenBank/DDBJ whole genome shotgun (WGS) entry which is preliminary data.</text>
</comment>
<feature type="non-terminal residue" evidence="2">
    <location>
        <position position="96"/>
    </location>
</feature>
<sequence length="96" mass="10278">MMIIGDRQLSVAQGLGAKLQATANAPAFCWHVAGQYQTIIGVAPIQSTSTQFSSRRWRFIDVSQLSPCITPGEANHLKAQSPNRHNALPSICASTG</sequence>
<gene>
    <name evidence="2" type="ORF">HAX54_042777</name>
</gene>
<evidence type="ECO:0000313" key="2">
    <source>
        <dbReference type="EMBL" id="MCE2055507.1"/>
    </source>
</evidence>
<evidence type="ECO:0000256" key="1">
    <source>
        <dbReference type="SAM" id="MobiDB-lite"/>
    </source>
</evidence>
<evidence type="ECO:0000313" key="3">
    <source>
        <dbReference type="Proteomes" id="UP000823775"/>
    </source>
</evidence>
<dbReference type="EMBL" id="JACEIK010006326">
    <property type="protein sequence ID" value="MCE2055507.1"/>
    <property type="molecule type" value="Genomic_DNA"/>
</dbReference>